<dbReference type="AlphaFoldDB" id="A0A3D2XAM3"/>
<dbReference type="EMBL" id="DPVV01000576">
    <property type="protein sequence ID" value="HCL04200.1"/>
    <property type="molecule type" value="Genomic_DNA"/>
</dbReference>
<keyword evidence="4" id="KW-0249">Electron transport</keyword>
<organism evidence="7 8">
    <name type="scientific">Lachnoclostridium phytofermentans</name>
    <dbReference type="NCBI Taxonomy" id="66219"/>
    <lineage>
        <taxon>Bacteria</taxon>
        <taxon>Bacillati</taxon>
        <taxon>Bacillota</taxon>
        <taxon>Clostridia</taxon>
        <taxon>Lachnospirales</taxon>
        <taxon>Lachnospiraceae</taxon>
    </lineage>
</organism>
<dbReference type="Proteomes" id="UP000262969">
    <property type="component" value="Unassembled WGS sequence"/>
</dbReference>
<dbReference type="SUPFAM" id="SSF49367">
    <property type="entry name" value="Superoxide reductase-like"/>
    <property type="match status" value="1"/>
</dbReference>
<feature type="domain" description="Desulfoferrodoxin ferrous iron-binding" evidence="6">
    <location>
        <begin position="37"/>
        <end position="121"/>
    </location>
</feature>
<gene>
    <name evidence="7" type="ORF">DHW61_17640</name>
</gene>
<dbReference type="PANTHER" id="PTHR36541:SF1">
    <property type="entry name" value="SUPEROXIDE REDUCTASE-RELATED"/>
    <property type="match status" value="1"/>
</dbReference>
<evidence type="ECO:0000313" key="8">
    <source>
        <dbReference type="Proteomes" id="UP000262969"/>
    </source>
</evidence>
<dbReference type="InterPro" id="IPR036073">
    <property type="entry name" value="Desulfoferrodoxin_Fe-bd_dom_sf"/>
</dbReference>
<dbReference type="GO" id="GO:0016491">
    <property type="term" value="F:oxidoreductase activity"/>
    <property type="evidence" value="ECO:0007669"/>
    <property type="project" value="InterPro"/>
</dbReference>
<sequence length="124" mass="13732">MMKFYKCDNDSLIIPVTNTYASVEYLKNAEEISPNTMEASTEKHIPIVTCSGNTVKVNVGSVAHPMTEEHSITTVILETRSGGQYKFLRHGDEPIVQFDVSSGDKAMAAYAYCNLHGLWKADID</sequence>
<evidence type="ECO:0000256" key="3">
    <source>
        <dbReference type="ARBA" id="ARBA00022723"/>
    </source>
</evidence>
<evidence type="ECO:0000259" key="6">
    <source>
        <dbReference type="Pfam" id="PF01880"/>
    </source>
</evidence>
<name>A0A3D2XAM3_9FIRM</name>
<dbReference type="PANTHER" id="PTHR36541">
    <property type="entry name" value="SUPEROXIDE REDUCTASE-RELATED"/>
    <property type="match status" value="1"/>
</dbReference>
<keyword evidence="3" id="KW-0479">Metal-binding</keyword>
<keyword evidence="5" id="KW-0408">Iron</keyword>
<dbReference type="Gene3D" id="2.60.40.730">
    <property type="entry name" value="SOR catalytic domain"/>
    <property type="match status" value="1"/>
</dbReference>
<dbReference type="InterPro" id="IPR002742">
    <property type="entry name" value="Desulfoferrodoxin_Fe-bd_dom"/>
</dbReference>
<keyword evidence="2" id="KW-0813">Transport</keyword>
<comment type="caution">
    <text evidence="7">The sequence shown here is derived from an EMBL/GenBank/DDBJ whole genome shotgun (WGS) entry which is preliminary data.</text>
</comment>
<reference evidence="7 8" key="1">
    <citation type="journal article" date="2018" name="Nat. Biotechnol.">
        <title>A standardized bacterial taxonomy based on genome phylogeny substantially revises the tree of life.</title>
        <authorList>
            <person name="Parks D.H."/>
            <person name="Chuvochina M."/>
            <person name="Waite D.W."/>
            <person name="Rinke C."/>
            <person name="Skarshewski A."/>
            <person name="Chaumeil P.A."/>
            <person name="Hugenholtz P."/>
        </authorList>
    </citation>
    <scope>NUCLEOTIDE SEQUENCE [LARGE SCALE GENOMIC DNA]</scope>
    <source>
        <strain evidence="7">UBA11728</strain>
    </source>
</reference>
<proteinExistence type="inferred from homology"/>
<comment type="similarity">
    <text evidence="1">Belongs to the desulfoferrodoxin family.</text>
</comment>
<dbReference type="Pfam" id="PF01880">
    <property type="entry name" value="Desulfoferrodox"/>
    <property type="match status" value="1"/>
</dbReference>
<dbReference type="InterPro" id="IPR051233">
    <property type="entry name" value="Desulfoferrodoxin_SOR"/>
</dbReference>
<dbReference type="GO" id="GO:0005506">
    <property type="term" value="F:iron ion binding"/>
    <property type="evidence" value="ECO:0007669"/>
    <property type="project" value="InterPro"/>
</dbReference>
<accession>A0A3D2XAM3</accession>
<evidence type="ECO:0000256" key="1">
    <source>
        <dbReference type="ARBA" id="ARBA00005941"/>
    </source>
</evidence>
<protein>
    <submittedName>
        <fullName evidence="7">Desulfoferrodoxin</fullName>
    </submittedName>
</protein>
<evidence type="ECO:0000256" key="5">
    <source>
        <dbReference type="ARBA" id="ARBA00023004"/>
    </source>
</evidence>
<evidence type="ECO:0000256" key="4">
    <source>
        <dbReference type="ARBA" id="ARBA00022982"/>
    </source>
</evidence>
<evidence type="ECO:0000256" key="2">
    <source>
        <dbReference type="ARBA" id="ARBA00022448"/>
    </source>
</evidence>
<evidence type="ECO:0000313" key="7">
    <source>
        <dbReference type="EMBL" id="HCL04200.1"/>
    </source>
</evidence>